<keyword evidence="2 6" id="KW-0808">Transferase</keyword>
<evidence type="ECO:0000259" key="10">
    <source>
        <dbReference type="Pfam" id="PF13090"/>
    </source>
</evidence>
<keyword evidence="4 6" id="KW-0418">Kinase</keyword>
<dbReference type="InterPro" id="IPR024953">
    <property type="entry name" value="PP_kinase_middle"/>
</dbReference>
<sequence>MEMESNISATPLYFEKELSWLSFNERVLQEAKDQTNPIIERIRFLGIFSNNLDEFFKVRVADVKRRILLDEVKKLPSTHIQLLAEIQEKVLKLNEKFDDIYQQILIDLARYNIYISKPEQLDEAARAWLSEYFINNVLDHMTPIKVSDAPEKKIHLNDSCVYILVSLNGEREQYAALEVPQTINRFVILPSKRNKKDKHIVVIDDLIKYFLRDIFTGLYKFDEISGHAFKLTRDAEYNLDDEVDEGLLDKMSKGLKQRLNSEPTRLVYDDDMPEAMLRILCKKLGVKQYDSTIGSARYRNFKDFIGFPNVGRKYLENRPLPALKNKEFSQQDNVFKAISLGDILLYYPYHTFNHLTEFLRQASYDPKVTQIKINIYRVAKHSRVISALLNAARNGKKVTVMVELKARFDEENNIEWSRLLKDAGVKVIFGIPSLKVHSKLCLVYRKEKGVIEKYAHIGTGNFHEKTANIYTDFSLFTKHSDLTREATDVFRFIEYSYKSFNFEHLMVSPVNAREKIYQLIDSEISQAKLKQPAAITLKVNNLVDTGLVDKLYEASTFGVQVRIIVRGMCSLIPNIKGISENIRIISIIDRFLEHPRVMVFHNSGDEKVYISSADWMTRNLDHRVEVATPIYDNALKQIIIDILELQFKDRAKARLIDSSQRNHYVRRGNKMKLRSQIAIYDYLKKRENS</sequence>
<comment type="similarity">
    <text evidence="6 7">Belongs to the polyphosphate kinase 1 (PPK1) family.</text>
</comment>
<dbReference type="PIRSF" id="PIRSF015589">
    <property type="entry name" value="PP_kinase"/>
    <property type="match status" value="1"/>
</dbReference>
<comment type="caution">
    <text evidence="12">The sequence shown here is derived from an EMBL/GenBank/DDBJ whole genome shotgun (WGS) entry which is preliminary data.</text>
</comment>
<dbReference type="Pfam" id="PF17941">
    <property type="entry name" value="PP_kinase_C_1"/>
    <property type="match status" value="1"/>
</dbReference>
<dbReference type="Pfam" id="PF13089">
    <property type="entry name" value="PP_kinase_N"/>
    <property type="match status" value="1"/>
</dbReference>
<dbReference type="Gene3D" id="3.30.1840.10">
    <property type="entry name" value="Polyphosphate kinase middle domain"/>
    <property type="match status" value="1"/>
</dbReference>
<dbReference type="Pfam" id="PF13090">
    <property type="entry name" value="PP_kinase_C"/>
    <property type="match status" value="1"/>
</dbReference>
<feature type="domain" description="Polyphosphate kinase middle" evidence="8">
    <location>
        <begin position="126"/>
        <end position="307"/>
    </location>
</feature>
<keyword evidence="5 6" id="KW-0067">ATP-binding</keyword>
<feature type="binding site" evidence="6">
    <location>
        <position position="51"/>
    </location>
    <ligand>
        <name>ATP</name>
        <dbReference type="ChEBI" id="CHEBI:30616"/>
    </ligand>
</feature>
<feature type="binding site" evidence="6">
    <location>
        <position position="594"/>
    </location>
    <ligand>
        <name>ATP</name>
        <dbReference type="ChEBI" id="CHEBI:30616"/>
    </ligand>
</feature>
<dbReference type="HAMAP" id="MF_00347">
    <property type="entry name" value="Polyphosphate_kinase"/>
    <property type="match status" value="1"/>
</dbReference>
<dbReference type="Gene3D" id="3.30.870.10">
    <property type="entry name" value="Endonuclease Chain A"/>
    <property type="match status" value="2"/>
</dbReference>
<keyword evidence="13" id="KW-1185">Reference proteome</keyword>
<comment type="catalytic activity">
    <reaction evidence="6 7">
        <text>[phosphate](n) + ATP = [phosphate](n+1) + ADP</text>
        <dbReference type="Rhea" id="RHEA:19573"/>
        <dbReference type="Rhea" id="RHEA-COMP:9859"/>
        <dbReference type="Rhea" id="RHEA-COMP:14280"/>
        <dbReference type="ChEBI" id="CHEBI:16838"/>
        <dbReference type="ChEBI" id="CHEBI:30616"/>
        <dbReference type="ChEBI" id="CHEBI:456216"/>
        <dbReference type="EC" id="2.7.4.1"/>
    </reaction>
</comment>
<dbReference type="RefSeq" id="WP_336436947.1">
    <property type="nucleotide sequence ID" value="NZ_JBAWKS010000002.1"/>
</dbReference>
<feature type="binding site" evidence="6">
    <location>
        <position position="566"/>
    </location>
    <ligand>
        <name>ATP</name>
        <dbReference type="ChEBI" id="CHEBI:30616"/>
    </ligand>
</feature>
<dbReference type="GO" id="GO:0008976">
    <property type="term" value="F:polyphosphate kinase activity"/>
    <property type="evidence" value="ECO:0007669"/>
    <property type="project" value="UniProtKB-EC"/>
</dbReference>
<evidence type="ECO:0000256" key="3">
    <source>
        <dbReference type="ARBA" id="ARBA00022741"/>
    </source>
</evidence>
<evidence type="ECO:0000259" key="11">
    <source>
        <dbReference type="Pfam" id="PF17941"/>
    </source>
</evidence>
<dbReference type="EMBL" id="JBAWKS010000002">
    <property type="protein sequence ID" value="MEI4552104.1"/>
    <property type="molecule type" value="Genomic_DNA"/>
</dbReference>
<feature type="binding site" evidence="6">
    <location>
        <position position="470"/>
    </location>
    <ligand>
        <name>ATP</name>
        <dbReference type="ChEBI" id="CHEBI:30616"/>
    </ligand>
</feature>
<dbReference type="SUPFAM" id="SSF56024">
    <property type="entry name" value="Phospholipase D/nuclease"/>
    <property type="match status" value="2"/>
</dbReference>
<dbReference type="EC" id="2.7.4.1" evidence="6 7"/>
<feature type="binding site" evidence="6">
    <location>
        <position position="407"/>
    </location>
    <ligand>
        <name>Mg(2+)</name>
        <dbReference type="ChEBI" id="CHEBI:18420"/>
    </ligand>
</feature>
<feature type="binding site" evidence="6">
    <location>
        <position position="377"/>
    </location>
    <ligand>
        <name>Mg(2+)</name>
        <dbReference type="ChEBI" id="CHEBI:18420"/>
    </ligand>
</feature>
<evidence type="ECO:0000256" key="2">
    <source>
        <dbReference type="ARBA" id="ARBA00022679"/>
    </source>
</evidence>
<evidence type="ECO:0000256" key="5">
    <source>
        <dbReference type="ARBA" id="ARBA00022840"/>
    </source>
</evidence>
<dbReference type="SUPFAM" id="SSF143724">
    <property type="entry name" value="PHP14-like"/>
    <property type="match status" value="1"/>
</dbReference>
<organism evidence="12 13">
    <name type="scientific">Pseudoalteromonas spongiae</name>
    <dbReference type="NCBI Taxonomy" id="298657"/>
    <lineage>
        <taxon>Bacteria</taxon>
        <taxon>Pseudomonadati</taxon>
        <taxon>Pseudomonadota</taxon>
        <taxon>Gammaproteobacteria</taxon>
        <taxon>Alteromonadales</taxon>
        <taxon>Pseudoalteromonadaceae</taxon>
        <taxon>Pseudoalteromonas</taxon>
    </lineage>
</organism>
<gene>
    <name evidence="12" type="primary">ppk1</name>
    <name evidence="6" type="synonym">ppk</name>
    <name evidence="12" type="ORF">WAE96_20670</name>
</gene>
<accession>A0ABU8EYR7</accession>
<dbReference type="NCBIfam" id="NF003917">
    <property type="entry name" value="PRK05443.1-1"/>
    <property type="match status" value="1"/>
</dbReference>
<dbReference type="InterPro" id="IPR036832">
    <property type="entry name" value="PPK_N_dom_sf"/>
</dbReference>
<dbReference type="CDD" id="cd09167">
    <property type="entry name" value="PLDc_EcPPK1_C2_like"/>
    <property type="match status" value="1"/>
</dbReference>
<dbReference type="SUPFAM" id="SSF140356">
    <property type="entry name" value="PPK N-terminal domain-like"/>
    <property type="match status" value="1"/>
</dbReference>
<dbReference type="InterPro" id="IPR025198">
    <property type="entry name" value="PPK_N_dom"/>
</dbReference>
<feature type="active site" description="Phosphohistidine intermediate" evidence="6">
    <location>
        <position position="437"/>
    </location>
</feature>
<evidence type="ECO:0000256" key="6">
    <source>
        <dbReference type="HAMAP-Rule" id="MF_00347"/>
    </source>
</evidence>
<dbReference type="Gene3D" id="1.20.58.310">
    <property type="entry name" value="Polyphosphate kinase N-terminal domain"/>
    <property type="match status" value="1"/>
</dbReference>
<dbReference type="PANTHER" id="PTHR30218:SF0">
    <property type="entry name" value="POLYPHOSPHATE KINASE"/>
    <property type="match status" value="1"/>
</dbReference>
<comment type="function">
    <text evidence="6 7">Catalyzes the reversible transfer of the terminal phosphate of ATP to form a long-chain polyphosphate (polyP).</text>
</comment>
<proteinExistence type="inferred from homology"/>
<keyword evidence="3 6" id="KW-0547">Nucleotide-binding</keyword>
<dbReference type="Pfam" id="PF02503">
    <property type="entry name" value="PP_kinase"/>
    <property type="match status" value="1"/>
</dbReference>
<comment type="PTM">
    <text evidence="6 7">An intermediate of this reaction is the autophosphorylated ppk in which a phosphate is covalently linked to a histidine residue through a N-P bond.</text>
</comment>
<dbReference type="InterPro" id="IPR036830">
    <property type="entry name" value="PP_kinase_middle_dom_sf"/>
</dbReference>
<name>A0ABU8EYR7_9GAMM</name>
<evidence type="ECO:0000259" key="9">
    <source>
        <dbReference type="Pfam" id="PF13089"/>
    </source>
</evidence>
<feature type="domain" description="Polyphosphate kinase C-terminal" evidence="10">
    <location>
        <begin position="505"/>
        <end position="676"/>
    </location>
</feature>
<dbReference type="InterPro" id="IPR003414">
    <property type="entry name" value="PP_kinase"/>
</dbReference>
<feature type="domain" description="Polyphosphate kinase N-terminal" evidence="9">
    <location>
        <begin position="13"/>
        <end position="115"/>
    </location>
</feature>
<protein>
    <recommendedName>
        <fullName evidence="6 7">Polyphosphate kinase</fullName>
        <ecNumber evidence="6 7">2.7.4.1</ecNumber>
    </recommendedName>
    <alternativeName>
        <fullName evidence="6">ATP-polyphosphate phosphotransferase</fullName>
    </alternativeName>
    <alternativeName>
        <fullName evidence="6">Polyphosphoric acid kinase</fullName>
    </alternativeName>
</protein>
<feature type="domain" description="Polyphosphate kinase C-terminal" evidence="11">
    <location>
        <begin position="333"/>
        <end position="498"/>
    </location>
</feature>
<evidence type="ECO:0000259" key="8">
    <source>
        <dbReference type="Pfam" id="PF02503"/>
    </source>
</evidence>
<evidence type="ECO:0000313" key="12">
    <source>
        <dbReference type="EMBL" id="MEI4552104.1"/>
    </source>
</evidence>
<keyword evidence="6" id="KW-0479">Metal-binding</keyword>
<keyword evidence="1 6" id="KW-0597">Phosphoprotein</keyword>
<dbReference type="NCBIfam" id="TIGR03705">
    <property type="entry name" value="poly_P_kin"/>
    <property type="match status" value="1"/>
</dbReference>
<reference evidence="12 13" key="1">
    <citation type="submission" date="2023-12" db="EMBL/GenBank/DDBJ databases">
        <title>Friends and Foes: Symbiotic and Algicidal bacterial influence on Karenia brevis blooms.</title>
        <authorList>
            <person name="Fei C."/>
            <person name="Mohamed A.R."/>
            <person name="Booker A."/>
            <person name="Arshad M."/>
            <person name="Klass S."/>
            <person name="Ahn S."/>
            <person name="Gilbert P.M."/>
            <person name="Heil C.A."/>
            <person name="Martinez J.M."/>
            <person name="Amin S.A."/>
        </authorList>
    </citation>
    <scope>NUCLEOTIDE SEQUENCE [LARGE SCALE GENOMIC DNA]</scope>
    <source>
        <strain evidence="12 13">CE15</strain>
    </source>
</reference>
<evidence type="ECO:0000256" key="1">
    <source>
        <dbReference type="ARBA" id="ARBA00022553"/>
    </source>
</evidence>
<evidence type="ECO:0000256" key="7">
    <source>
        <dbReference type="RuleBase" id="RU003800"/>
    </source>
</evidence>
<dbReference type="InterPro" id="IPR041108">
    <property type="entry name" value="PP_kinase_C_1"/>
</dbReference>
<comment type="cofactor">
    <cofactor evidence="6">
        <name>Mg(2+)</name>
        <dbReference type="ChEBI" id="CHEBI:18420"/>
    </cofactor>
</comment>
<dbReference type="CDD" id="cd09164">
    <property type="entry name" value="PLDc_EcPPK1_C1_like"/>
    <property type="match status" value="1"/>
</dbReference>
<dbReference type="Proteomes" id="UP001382455">
    <property type="component" value="Unassembled WGS sequence"/>
</dbReference>
<dbReference type="InterPro" id="IPR025200">
    <property type="entry name" value="PPK_C_dom2"/>
</dbReference>
<evidence type="ECO:0000313" key="13">
    <source>
        <dbReference type="Proteomes" id="UP001382455"/>
    </source>
</evidence>
<keyword evidence="6" id="KW-0460">Magnesium</keyword>
<evidence type="ECO:0000256" key="4">
    <source>
        <dbReference type="ARBA" id="ARBA00022777"/>
    </source>
</evidence>
<dbReference type="PANTHER" id="PTHR30218">
    <property type="entry name" value="POLYPHOSPHATE KINASE"/>
    <property type="match status" value="1"/>
</dbReference>